<dbReference type="Proteomes" id="UP001596052">
    <property type="component" value="Unassembled WGS sequence"/>
</dbReference>
<dbReference type="EMBL" id="JBHSMQ010000012">
    <property type="protein sequence ID" value="MFC5457698.1"/>
    <property type="molecule type" value="Genomic_DNA"/>
</dbReference>
<evidence type="ECO:0000313" key="2">
    <source>
        <dbReference type="EMBL" id="MFC5457698.1"/>
    </source>
</evidence>
<gene>
    <name evidence="2" type="ORF">ACFQDI_22710</name>
</gene>
<keyword evidence="1" id="KW-0732">Signal</keyword>
<feature type="chain" id="PRO_5045810361" evidence="1">
    <location>
        <begin position="25"/>
        <end position="126"/>
    </location>
</feature>
<proteinExistence type="predicted"/>
<keyword evidence="3" id="KW-1185">Reference proteome</keyword>
<protein>
    <submittedName>
        <fullName evidence="2">Uncharacterized protein</fullName>
    </submittedName>
</protein>
<sequence length="126" mass="13659">MKRVLQMSLMLLVLLMQTAPLLIAAAPQEEKCHMACCAWLEQSGMADCACAQPALPDQGLPAAPLPPASEGRSFIPHVVWTELSQAFHLPPFQAKHTGCTIRPAADERASTRPHVRLSVLHCALLT</sequence>
<reference evidence="3" key="1">
    <citation type="journal article" date="2019" name="Int. J. Syst. Evol. Microbiol.">
        <title>The Global Catalogue of Microorganisms (GCM) 10K type strain sequencing project: providing services to taxonomists for standard genome sequencing and annotation.</title>
        <authorList>
            <consortium name="The Broad Institute Genomics Platform"/>
            <consortium name="The Broad Institute Genome Sequencing Center for Infectious Disease"/>
            <person name="Wu L."/>
            <person name="Ma J."/>
        </authorList>
    </citation>
    <scope>NUCLEOTIDE SEQUENCE [LARGE SCALE GENOMIC DNA]</scope>
    <source>
        <strain evidence="3">CGMCC 4.1469</strain>
    </source>
</reference>
<evidence type="ECO:0000256" key="1">
    <source>
        <dbReference type="SAM" id="SignalP"/>
    </source>
</evidence>
<comment type="caution">
    <text evidence="2">The sequence shown here is derived from an EMBL/GenBank/DDBJ whole genome shotgun (WGS) entry which is preliminary data.</text>
</comment>
<name>A0ABW0KW08_9BACT</name>
<dbReference type="RefSeq" id="WP_377171294.1">
    <property type="nucleotide sequence ID" value="NZ_JBHSMQ010000012.1"/>
</dbReference>
<feature type="signal peptide" evidence="1">
    <location>
        <begin position="1"/>
        <end position="24"/>
    </location>
</feature>
<accession>A0ABW0KW08</accession>
<evidence type="ECO:0000313" key="3">
    <source>
        <dbReference type="Proteomes" id="UP001596052"/>
    </source>
</evidence>
<organism evidence="2 3">
    <name type="scientific">Prosthecobacter fluviatilis</name>
    <dbReference type="NCBI Taxonomy" id="445931"/>
    <lineage>
        <taxon>Bacteria</taxon>
        <taxon>Pseudomonadati</taxon>
        <taxon>Verrucomicrobiota</taxon>
        <taxon>Verrucomicrobiia</taxon>
        <taxon>Verrucomicrobiales</taxon>
        <taxon>Verrucomicrobiaceae</taxon>
        <taxon>Prosthecobacter</taxon>
    </lineage>
</organism>